<dbReference type="PROSITE" id="PS50896">
    <property type="entry name" value="LISH"/>
    <property type="match status" value="1"/>
</dbReference>
<dbReference type="AlphaFoldDB" id="A0A5B8MUT5"/>
<dbReference type="InterPro" id="IPR006594">
    <property type="entry name" value="LisH"/>
</dbReference>
<feature type="region of interest" description="Disordered" evidence="1">
    <location>
        <begin position="267"/>
        <end position="301"/>
    </location>
</feature>
<evidence type="ECO:0000256" key="1">
    <source>
        <dbReference type="SAM" id="MobiDB-lite"/>
    </source>
</evidence>
<reference evidence="3 4" key="1">
    <citation type="submission" date="2018-07" db="EMBL/GenBank/DDBJ databases">
        <title>The complete nuclear genome of the prasinophyte Chloropicon primus (CCMP1205).</title>
        <authorList>
            <person name="Pombert J.-F."/>
            <person name="Otis C."/>
            <person name="Turmel M."/>
            <person name="Lemieux C."/>
        </authorList>
    </citation>
    <scope>NUCLEOTIDE SEQUENCE [LARGE SCALE GENOMIC DNA]</scope>
    <source>
        <strain evidence="3 4">CCMP1205</strain>
    </source>
</reference>
<organism evidence="3 4">
    <name type="scientific">Chloropicon primus</name>
    <dbReference type="NCBI Taxonomy" id="1764295"/>
    <lineage>
        <taxon>Eukaryota</taxon>
        <taxon>Viridiplantae</taxon>
        <taxon>Chlorophyta</taxon>
        <taxon>Chloropicophyceae</taxon>
        <taxon>Chloropicales</taxon>
        <taxon>Chloropicaceae</taxon>
        <taxon>Chloropicon</taxon>
    </lineage>
</organism>
<feature type="region of interest" description="Disordered" evidence="1">
    <location>
        <begin position="176"/>
        <end position="212"/>
    </location>
</feature>
<gene>
    <name evidence="3" type="ORF">A3770_10p59130</name>
    <name evidence="2" type="ORF">CPRI1469_LOCUS25</name>
</gene>
<accession>A0A5B8MUT5</accession>
<sequence length="324" mass="34650">MASTSYPTSSTATVTSAELSLLVRDYLSSEGFSRTLEQFEAEAEGLLRQGSGGSNPGLRVDLGVARGLKPLRGVVSEYLGLAEEWKRKRVLGESHPLAARILCVLEDFANDSNRATSVSGDGRGGGDRFPGQSFDTAFTPSPHRALPGGGDGAGSVYGQHRLQSSRAQGRNLFAETSGREAAGQSPTAPTPSPLRRKKGTPRKRNVVAQPNSVDDQLLPFAKDLAQRINGSKGGAFDGISEDFLTNLENLPEDFGFEHLLNSLNPEADGASYHPLQPSSNDAVDAPAGQANQYHPSSKRPRRRLSDYLKTANGVDNLLNSIKYN</sequence>
<reference evidence="2" key="2">
    <citation type="submission" date="2021-01" db="EMBL/GenBank/DDBJ databases">
        <authorList>
            <person name="Corre E."/>
            <person name="Pelletier E."/>
            <person name="Niang G."/>
            <person name="Scheremetjew M."/>
            <person name="Finn R."/>
            <person name="Kale V."/>
            <person name="Holt S."/>
            <person name="Cochrane G."/>
            <person name="Meng A."/>
            <person name="Brown T."/>
            <person name="Cohen L."/>
        </authorList>
    </citation>
    <scope>NUCLEOTIDE SEQUENCE</scope>
    <source>
        <strain evidence="2">CCMP1205</strain>
    </source>
</reference>
<evidence type="ECO:0000313" key="3">
    <source>
        <dbReference type="EMBL" id="QDZ23395.1"/>
    </source>
</evidence>
<protein>
    <submittedName>
        <fullName evidence="3">Uncharacterized protein</fullName>
    </submittedName>
</protein>
<proteinExistence type="predicted"/>
<evidence type="ECO:0000313" key="4">
    <source>
        <dbReference type="Proteomes" id="UP000316726"/>
    </source>
</evidence>
<name>A0A5B8MUT5_9CHLO</name>
<dbReference type="EMBL" id="HBHL01000038">
    <property type="protein sequence ID" value="CAD9711186.1"/>
    <property type="molecule type" value="Transcribed_RNA"/>
</dbReference>
<evidence type="ECO:0000313" key="2">
    <source>
        <dbReference type="EMBL" id="CAD9711186.1"/>
    </source>
</evidence>
<feature type="region of interest" description="Disordered" evidence="1">
    <location>
        <begin position="113"/>
        <end position="157"/>
    </location>
</feature>
<dbReference type="EMBL" id="CP031043">
    <property type="protein sequence ID" value="QDZ23395.1"/>
    <property type="molecule type" value="Genomic_DNA"/>
</dbReference>
<dbReference type="Proteomes" id="UP000316726">
    <property type="component" value="Chromosome 10"/>
</dbReference>
<feature type="compositionally biased region" description="Basic residues" evidence="1">
    <location>
        <begin position="194"/>
        <end position="205"/>
    </location>
</feature>
<keyword evidence="4" id="KW-1185">Reference proteome</keyword>